<keyword evidence="3" id="KW-1185">Reference proteome</keyword>
<dbReference type="AlphaFoldDB" id="A0A402D4R0"/>
<dbReference type="Proteomes" id="UP000287394">
    <property type="component" value="Chromosome"/>
</dbReference>
<dbReference type="PRINTS" id="PR00081">
    <property type="entry name" value="GDHRDH"/>
</dbReference>
<evidence type="ECO:0000313" key="3">
    <source>
        <dbReference type="Proteomes" id="UP000287394"/>
    </source>
</evidence>
<dbReference type="RefSeq" id="WP_119324512.1">
    <property type="nucleotide sequence ID" value="NZ_AP025739.1"/>
</dbReference>
<accession>A0A402D4R0</accession>
<dbReference type="SUPFAM" id="SSF51735">
    <property type="entry name" value="NAD(P)-binding Rossmann-fold domains"/>
    <property type="match status" value="1"/>
</dbReference>
<sequence>MAGWTVSEIPSQVGRSAIVTGTGGLGLEAALALAGAGAEVIVAGRSADKGAAAVRKIRASVPGASVRFESLDLASLDSIQAFGARISAERERLDMLINNAGVMAPPRRQVTSDGFELQFGTNYLGHFALTERLLPLLRRAQNPRVISLSSVADRTGQINFDDLQSERGYDAMRAYCQSKLACLLFALELQRRSDAEGWRLASMAAHPGFARTDLIDNGAGARSPLAVFRLLLGAFVFQSAAQGALPILYAATAPGARPGGYYGPDGFQGFRGAPADAKIPAQGQDTKTAARLWEVSERLTGAPFPSSRPDGR</sequence>
<dbReference type="KEGG" id="ccot:CCAX7_40360"/>
<dbReference type="PANTHER" id="PTHR43157:SF31">
    <property type="entry name" value="PHOSPHATIDYLINOSITOL-GLYCAN BIOSYNTHESIS CLASS F PROTEIN"/>
    <property type="match status" value="1"/>
</dbReference>
<name>A0A402D4R0_9BACT</name>
<evidence type="ECO:0000256" key="1">
    <source>
        <dbReference type="ARBA" id="ARBA00023002"/>
    </source>
</evidence>
<dbReference type="PANTHER" id="PTHR43157">
    <property type="entry name" value="PHOSPHATIDYLINOSITOL-GLYCAN BIOSYNTHESIS CLASS F PROTEIN-RELATED"/>
    <property type="match status" value="1"/>
</dbReference>
<protein>
    <submittedName>
        <fullName evidence="2">Dehydrogenase</fullName>
    </submittedName>
</protein>
<organism evidence="2 3">
    <name type="scientific">Capsulimonas corticalis</name>
    <dbReference type="NCBI Taxonomy" id="2219043"/>
    <lineage>
        <taxon>Bacteria</taxon>
        <taxon>Bacillati</taxon>
        <taxon>Armatimonadota</taxon>
        <taxon>Armatimonadia</taxon>
        <taxon>Capsulimonadales</taxon>
        <taxon>Capsulimonadaceae</taxon>
        <taxon>Capsulimonas</taxon>
    </lineage>
</organism>
<dbReference type="InterPro" id="IPR036291">
    <property type="entry name" value="NAD(P)-bd_dom_sf"/>
</dbReference>
<keyword evidence="1" id="KW-0560">Oxidoreductase</keyword>
<dbReference type="EMBL" id="AP025739">
    <property type="protein sequence ID" value="BDI31985.1"/>
    <property type="molecule type" value="Genomic_DNA"/>
</dbReference>
<dbReference type="GO" id="GO:0016491">
    <property type="term" value="F:oxidoreductase activity"/>
    <property type="evidence" value="ECO:0007669"/>
    <property type="project" value="UniProtKB-KW"/>
</dbReference>
<dbReference type="NCBIfam" id="NF004846">
    <property type="entry name" value="PRK06197.1"/>
    <property type="match status" value="1"/>
</dbReference>
<dbReference type="OrthoDB" id="9803333at2"/>
<dbReference type="Pfam" id="PF00106">
    <property type="entry name" value="adh_short"/>
    <property type="match status" value="1"/>
</dbReference>
<reference evidence="2 3" key="1">
    <citation type="journal article" date="2019" name="Int. J. Syst. Evol. Microbiol.">
        <title>Capsulimonas corticalis gen. nov., sp. nov., an aerobic capsulated bacterium, of a novel bacterial order, Capsulimonadales ord. nov., of the class Armatimonadia of the phylum Armatimonadetes.</title>
        <authorList>
            <person name="Li J."/>
            <person name="Kudo C."/>
            <person name="Tonouchi A."/>
        </authorList>
    </citation>
    <scope>NUCLEOTIDE SEQUENCE [LARGE SCALE GENOMIC DNA]</scope>
    <source>
        <strain evidence="2 3">AX-7</strain>
    </source>
</reference>
<dbReference type="NCBIfam" id="NF004513">
    <property type="entry name" value="PRK05854.1"/>
    <property type="match status" value="1"/>
</dbReference>
<gene>
    <name evidence="2" type="ORF">CCAX7_40360</name>
</gene>
<dbReference type="InterPro" id="IPR002347">
    <property type="entry name" value="SDR_fam"/>
</dbReference>
<evidence type="ECO:0000313" key="2">
    <source>
        <dbReference type="EMBL" id="BDI31985.1"/>
    </source>
</evidence>
<proteinExistence type="predicted"/>
<dbReference type="Gene3D" id="3.40.50.720">
    <property type="entry name" value="NAD(P)-binding Rossmann-like Domain"/>
    <property type="match status" value="1"/>
</dbReference>